<proteinExistence type="predicted"/>
<dbReference type="AlphaFoldDB" id="A0A1J0WKL7"/>
<keyword evidence="2" id="KW-1133">Transmembrane helix</keyword>
<protein>
    <submittedName>
        <fullName evidence="4">Uncharacterized protein</fullName>
    </submittedName>
</protein>
<keyword evidence="2" id="KW-0472">Membrane</keyword>
<keyword evidence="5" id="KW-1185">Reference proteome</keyword>
<keyword evidence="2" id="KW-0812">Transmembrane</keyword>
<dbReference type="Proteomes" id="UP000181897">
    <property type="component" value="Chromosome"/>
</dbReference>
<organism evidence="4 5">
    <name type="scientific">Sulfitobacter alexandrii</name>
    <dbReference type="NCBI Taxonomy" id="1917485"/>
    <lineage>
        <taxon>Bacteria</taxon>
        <taxon>Pseudomonadati</taxon>
        <taxon>Pseudomonadota</taxon>
        <taxon>Alphaproteobacteria</taxon>
        <taxon>Rhodobacterales</taxon>
        <taxon>Roseobacteraceae</taxon>
        <taxon>Sulfitobacter</taxon>
    </lineage>
</organism>
<keyword evidence="3" id="KW-0732">Signal</keyword>
<feature type="signal peptide" evidence="3">
    <location>
        <begin position="1"/>
        <end position="26"/>
    </location>
</feature>
<evidence type="ECO:0000256" key="1">
    <source>
        <dbReference type="SAM" id="MobiDB-lite"/>
    </source>
</evidence>
<feature type="chain" id="PRO_5013244150" evidence="3">
    <location>
        <begin position="27"/>
        <end position="174"/>
    </location>
</feature>
<gene>
    <name evidence="4" type="ORF">BOO69_16820</name>
</gene>
<dbReference type="RefSeq" id="WP_071973227.1">
    <property type="nucleotide sequence ID" value="NZ_CP018076.1"/>
</dbReference>
<name>A0A1J0WKL7_9RHOB</name>
<sequence length="174" mass="19806">MYRRFIATIAAASIAITAIGAVPAHAGDRDTVRALAAILGVAVVGKIIHDNNKKKQQRVHRQPSPVYAPPRSAPPRHRPPLVHQPRHEPPRYNLQPRPLPRHVNSKLLPQQCFQNFETRRGKVQMFGERCLQRNFRYMKSLPQNCQYKFGTPNGLRTGYEARCLRDAGYRLARG</sequence>
<evidence type="ECO:0000313" key="4">
    <source>
        <dbReference type="EMBL" id="APE44881.1"/>
    </source>
</evidence>
<reference evidence="4 5" key="1">
    <citation type="submission" date="2016-11" db="EMBL/GenBank/DDBJ databases">
        <title>Complete genome sequence of Sulfitobacter sp. AM1-D1, a toxic bacteria associated with marine dinoflagellate Alexandrium minutum in East China Sea.</title>
        <authorList>
            <person name="Yang Q."/>
            <person name="Zhang X."/>
            <person name="Tian X."/>
        </authorList>
    </citation>
    <scope>NUCLEOTIDE SEQUENCE [LARGE SCALE GENOMIC DNA]</scope>
    <source>
        <strain evidence="4 5">AM1-D1</strain>
    </source>
</reference>
<dbReference type="EMBL" id="CP018076">
    <property type="protein sequence ID" value="APE44881.1"/>
    <property type="molecule type" value="Genomic_DNA"/>
</dbReference>
<evidence type="ECO:0000256" key="2">
    <source>
        <dbReference type="SAM" id="Phobius"/>
    </source>
</evidence>
<dbReference type="STRING" id="1917485.BOO69_16820"/>
<feature type="region of interest" description="Disordered" evidence="1">
    <location>
        <begin position="51"/>
        <end position="97"/>
    </location>
</feature>
<accession>A0A1J0WKL7</accession>
<evidence type="ECO:0000256" key="3">
    <source>
        <dbReference type="SAM" id="SignalP"/>
    </source>
</evidence>
<dbReference type="OrthoDB" id="7876829at2"/>
<feature type="transmembrane region" description="Helical" evidence="2">
    <location>
        <begin position="31"/>
        <end position="48"/>
    </location>
</feature>
<evidence type="ECO:0000313" key="5">
    <source>
        <dbReference type="Proteomes" id="UP000181897"/>
    </source>
</evidence>
<dbReference type="KEGG" id="suam:BOO69_16820"/>